<feature type="region of interest" description="Disordered" evidence="1">
    <location>
        <begin position="255"/>
        <end position="308"/>
    </location>
</feature>
<organism evidence="2 3">
    <name type="scientific">Mucuna pruriens</name>
    <name type="common">Velvet bean</name>
    <name type="synonym">Dolichos pruriens</name>
    <dbReference type="NCBI Taxonomy" id="157652"/>
    <lineage>
        <taxon>Eukaryota</taxon>
        <taxon>Viridiplantae</taxon>
        <taxon>Streptophyta</taxon>
        <taxon>Embryophyta</taxon>
        <taxon>Tracheophyta</taxon>
        <taxon>Spermatophyta</taxon>
        <taxon>Magnoliopsida</taxon>
        <taxon>eudicotyledons</taxon>
        <taxon>Gunneridae</taxon>
        <taxon>Pentapetalae</taxon>
        <taxon>rosids</taxon>
        <taxon>fabids</taxon>
        <taxon>Fabales</taxon>
        <taxon>Fabaceae</taxon>
        <taxon>Papilionoideae</taxon>
        <taxon>50 kb inversion clade</taxon>
        <taxon>NPAAA clade</taxon>
        <taxon>indigoferoid/millettioid clade</taxon>
        <taxon>Phaseoleae</taxon>
        <taxon>Mucuna</taxon>
    </lineage>
</organism>
<feature type="region of interest" description="Disordered" evidence="1">
    <location>
        <begin position="1"/>
        <end position="109"/>
    </location>
</feature>
<feature type="region of interest" description="Disordered" evidence="1">
    <location>
        <begin position="130"/>
        <end position="150"/>
    </location>
</feature>
<feature type="non-terminal residue" evidence="2">
    <location>
        <position position="1"/>
    </location>
</feature>
<dbReference type="AlphaFoldDB" id="A0A371EYN7"/>
<protein>
    <submittedName>
        <fullName evidence="2">Uncharacterized protein</fullName>
    </submittedName>
</protein>
<feature type="compositionally biased region" description="Basic and acidic residues" evidence="1">
    <location>
        <begin position="54"/>
        <end position="77"/>
    </location>
</feature>
<feature type="compositionally biased region" description="Basic and acidic residues" evidence="1">
    <location>
        <begin position="1"/>
        <end position="20"/>
    </location>
</feature>
<accession>A0A371EYN7</accession>
<feature type="compositionally biased region" description="Low complexity" evidence="1">
    <location>
        <begin position="298"/>
        <end position="308"/>
    </location>
</feature>
<gene>
    <name evidence="2" type="ORF">CR513_49560</name>
</gene>
<sequence>MDLEHSSKHSETCSVKEAKSDQMYGETFDHSIKDDKPKIFPETTDNGHPSSNDSSHEGRSSSDSSEGKKDVISRGENGKNNYSDTHINGTKSESSAAGRSSSPFSSESSMDDFFGMEEAFKYTKAGTLESKSGKDCVSSSESSDKSDNIPLVPTSTCQVYNSSSSQKVMSPTTTPPIQVMDRSATFEASVVPSSVFEVNTNPSEWSIASNDSLFSIQIGQSSFSRENVFMFGELGLSGDLTKCIELNNGAPSVIEEEPSYTSRKGVDVEKQQATETSHEAFKLEGEKLSEEDNKIKTSHQTASSKSSKSNASILSRSCDTGIALPSKKRSRKLGYNCSWMFCNLCPNCNCSNGFFSCCWNGNPTKYHQHISPVSTEAEGNDSTKMDIPQQQSKQESEVISDSKQPSEVTPNSSGKDSKWFHCFSCSSCTWMLSCTTCK</sequence>
<keyword evidence="3" id="KW-1185">Reference proteome</keyword>
<evidence type="ECO:0000313" key="2">
    <source>
        <dbReference type="EMBL" id="RDX71129.1"/>
    </source>
</evidence>
<feature type="compositionally biased region" description="Polar residues" evidence="1">
    <location>
        <begin position="78"/>
        <end position="91"/>
    </location>
</feature>
<feature type="non-terminal residue" evidence="2">
    <location>
        <position position="438"/>
    </location>
</feature>
<feature type="compositionally biased region" description="Low complexity" evidence="1">
    <location>
        <begin position="92"/>
        <end position="108"/>
    </location>
</feature>
<feature type="region of interest" description="Disordered" evidence="1">
    <location>
        <begin position="374"/>
        <end position="415"/>
    </location>
</feature>
<comment type="caution">
    <text evidence="2">The sequence shown here is derived from an EMBL/GenBank/DDBJ whole genome shotgun (WGS) entry which is preliminary data.</text>
</comment>
<reference evidence="2" key="1">
    <citation type="submission" date="2018-05" db="EMBL/GenBank/DDBJ databases">
        <title>Draft genome of Mucuna pruriens seed.</title>
        <authorList>
            <person name="Nnadi N.E."/>
            <person name="Vos R."/>
            <person name="Hasami M.H."/>
            <person name="Devisetty U.K."/>
            <person name="Aguiy J.C."/>
        </authorList>
    </citation>
    <scope>NUCLEOTIDE SEQUENCE [LARGE SCALE GENOMIC DNA]</scope>
    <source>
        <strain evidence="2">JCA_2017</strain>
    </source>
</reference>
<dbReference type="Proteomes" id="UP000257109">
    <property type="component" value="Unassembled WGS sequence"/>
</dbReference>
<evidence type="ECO:0000313" key="3">
    <source>
        <dbReference type="Proteomes" id="UP000257109"/>
    </source>
</evidence>
<name>A0A371EYN7_MUCPR</name>
<feature type="compositionally biased region" description="Polar residues" evidence="1">
    <location>
        <begin position="388"/>
        <end position="414"/>
    </location>
</feature>
<dbReference type="PANTHER" id="PTHR33673">
    <property type="entry name" value="SUPPRESSOR SRP40-LIKE PROTEIN"/>
    <property type="match status" value="1"/>
</dbReference>
<dbReference type="PANTHER" id="PTHR33673:SF36">
    <property type="entry name" value="MYB-LIKE PROTEIN Q"/>
    <property type="match status" value="1"/>
</dbReference>
<feature type="compositionally biased region" description="Basic and acidic residues" evidence="1">
    <location>
        <begin position="264"/>
        <end position="295"/>
    </location>
</feature>
<dbReference type="OrthoDB" id="1302201at2759"/>
<dbReference type="EMBL" id="QJKJ01011455">
    <property type="protein sequence ID" value="RDX71129.1"/>
    <property type="molecule type" value="Genomic_DNA"/>
</dbReference>
<proteinExistence type="predicted"/>
<feature type="compositionally biased region" description="Basic and acidic residues" evidence="1">
    <location>
        <begin position="27"/>
        <end position="39"/>
    </location>
</feature>
<evidence type="ECO:0000256" key="1">
    <source>
        <dbReference type="SAM" id="MobiDB-lite"/>
    </source>
</evidence>